<comment type="caution">
    <text evidence="1">The sequence shown here is derived from an EMBL/GenBank/DDBJ whole genome shotgun (WGS) entry which is preliminary data.</text>
</comment>
<accession>A0ACB9H2B0</accession>
<evidence type="ECO:0000313" key="1">
    <source>
        <dbReference type="EMBL" id="KAI3789468.1"/>
    </source>
</evidence>
<organism evidence="1 2">
    <name type="scientific">Cichorium intybus</name>
    <name type="common">Chicory</name>
    <dbReference type="NCBI Taxonomy" id="13427"/>
    <lineage>
        <taxon>Eukaryota</taxon>
        <taxon>Viridiplantae</taxon>
        <taxon>Streptophyta</taxon>
        <taxon>Embryophyta</taxon>
        <taxon>Tracheophyta</taxon>
        <taxon>Spermatophyta</taxon>
        <taxon>Magnoliopsida</taxon>
        <taxon>eudicotyledons</taxon>
        <taxon>Gunneridae</taxon>
        <taxon>Pentapetalae</taxon>
        <taxon>asterids</taxon>
        <taxon>campanulids</taxon>
        <taxon>Asterales</taxon>
        <taxon>Asteraceae</taxon>
        <taxon>Cichorioideae</taxon>
        <taxon>Cichorieae</taxon>
        <taxon>Cichoriinae</taxon>
        <taxon>Cichorium</taxon>
    </lineage>
</organism>
<proteinExistence type="predicted"/>
<keyword evidence="2" id="KW-1185">Reference proteome</keyword>
<evidence type="ECO:0000313" key="2">
    <source>
        <dbReference type="Proteomes" id="UP001055811"/>
    </source>
</evidence>
<dbReference type="Proteomes" id="UP001055811">
    <property type="component" value="Linkage Group LG01"/>
</dbReference>
<reference evidence="2" key="1">
    <citation type="journal article" date="2022" name="Mol. Ecol. Resour.">
        <title>The genomes of chicory, endive, great burdock and yacon provide insights into Asteraceae palaeo-polyploidization history and plant inulin production.</title>
        <authorList>
            <person name="Fan W."/>
            <person name="Wang S."/>
            <person name="Wang H."/>
            <person name="Wang A."/>
            <person name="Jiang F."/>
            <person name="Liu H."/>
            <person name="Zhao H."/>
            <person name="Xu D."/>
            <person name="Zhang Y."/>
        </authorList>
    </citation>
    <scope>NUCLEOTIDE SEQUENCE [LARGE SCALE GENOMIC DNA]</scope>
    <source>
        <strain evidence="2">cv. Punajuju</strain>
    </source>
</reference>
<dbReference type="EMBL" id="CM042009">
    <property type="protein sequence ID" value="KAI3789468.1"/>
    <property type="molecule type" value="Genomic_DNA"/>
</dbReference>
<protein>
    <submittedName>
        <fullName evidence="1">Uncharacterized protein</fullName>
    </submittedName>
</protein>
<reference evidence="1 2" key="2">
    <citation type="journal article" date="2022" name="Mol. Ecol. Resour.">
        <title>The genomes of chicory, endive, great burdock and yacon provide insights into Asteraceae paleo-polyploidization history and plant inulin production.</title>
        <authorList>
            <person name="Fan W."/>
            <person name="Wang S."/>
            <person name="Wang H."/>
            <person name="Wang A."/>
            <person name="Jiang F."/>
            <person name="Liu H."/>
            <person name="Zhao H."/>
            <person name="Xu D."/>
            <person name="Zhang Y."/>
        </authorList>
    </citation>
    <scope>NUCLEOTIDE SEQUENCE [LARGE SCALE GENOMIC DNA]</scope>
    <source>
        <strain evidence="2">cv. Punajuju</strain>
        <tissue evidence="1">Leaves</tissue>
    </source>
</reference>
<name>A0ACB9H2B0_CICIN</name>
<gene>
    <name evidence="1" type="ORF">L2E82_02265</name>
</gene>
<sequence length="72" mass="8125">MSQNIYSGSANKDDGIHIDMAARLTVGMSLSVSTQSTNRSKSSYFLLSLRPRTTSFGLIDFIWRLFQLMVVY</sequence>